<keyword evidence="2" id="KW-0678">Repressor</keyword>
<dbReference type="PROSITE" id="PS50157">
    <property type="entry name" value="ZINC_FINGER_C2H2_2"/>
    <property type="match status" value="2"/>
</dbReference>
<dbReference type="SMART" id="SM00355">
    <property type="entry name" value="ZnF_C2H2"/>
    <property type="match status" value="3"/>
</dbReference>
<evidence type="ECO:0000256" key="8">
    <source>
        <dbReference type="ARBA" id="ARBA00038089"/>
    </source>
</evidence>
<evidence type="ECO:0000313" key="12">
    <source>
        <dbReference type="EMBL" id="KAG0279048.1"/>
    </source>
</evidence>
<dbReference type="Gene3D" id="3.40.50.300">
    <property type="entry name" value="P-loop containing nucleotide triphosphate hydrolases"/>
    <property type="match status" value="1"/>
</dbReference>
<evidence type="ECO:0000256" key="7">
    <source>
        <dbReference type="ARBA" id="ARBA00023242"/>
    </source>
</evidence>
<dbReference type="GO" id="GO:0005634">
    <property type="term" value="C:nucleus"/>
    <property type="evidence" value="ECO:0007669"/>
    <property type="project" value="UniProtKB-SubCell"/>
</dbReference>
<comment type="subcellular location">
    <subcellularLocation>
        <location evidence="1">Nucleus</location>
    </subcellularLocation>
</comment>
<evidence type="ECO:0000256" key="3">
    <source>
        <dbReference type="ARBA" id="ARBA00022723"/>
    </source>
</evidence>
<evidence type="ECO:0000256" key="4">
    <source>
        <dbReference type="ARBA" id="ARBA00022737"/>
    </source>
</evidence>
<proteinExistence type="inferred from homology"/>
<dbReference type="Gene3D" id="2.160.20.80">
    <property type="entry name" value="E3 ubiquitin-protein ligase SopA"/>
    <property type="match status" value="1"/>
</dbReference>
<gene>
    <name evidence="12" type="ORF">BGZ95_002451</name>
</gene>
<name>A0AAD4DK45_9FUNG</name>
<keyword evidence="3" id="KW-0479">Metal-binding</keyword>
<evidence type="ECO:0000313" key="13">
    <source>
        <dbReference type="Proteomes" id="UP001194580"/>
    </source>
</evidence>
<keyword evidence="6" id="KW-0862">Zinc</keyword>
<dbReference type="PANTHER" id="PTHR47257">
    <property type="entry name" value="PH-RESPONSE TRANSCRIPTION FACTOR PACC/RIM101"/>
    <property type="match status" value="1"/>
</dbReference>
<evidence type="ECO:0000256" key="5">
    <source>
        <dbReference type="ARBA" id="ARBA00022771"/>
    </source>
</evidence>
<dbReference type="PROSITE" id="PS00028">
    <property type="entry name" value="ZINC_FINGER_C2H2_1"/>
    <property type="match status" value="2"/>
</dbReference>
<evidence type="ECO:0000256" key="2">
    <source>
        <dbReference type="ARBA" id="ARBA00022491"/>
    </source>
</evidence>
<dbReference type="InterPro" id="IPR027417">
    <property type="entry name" value="P-loop_NTPase"/>
</dbReference>
<keyword evidence="4" id="KW-0677">Repeat</keyword>
<dbReference type="InterPro" id="IPR050806">
    <property type="entry name" value="pacC/RIM101"/>
</dbReference>
<accession>A0AAD4DK45</accession>
<dbReference type="SUPFAM" id="SSF57667">
    <property type="entry name" value="beta-beta-alpha zinc fingers"/>
    <property type="match status" value="2"/>
</dbReference>
<dbReference type="PANTHER" id="PTHR47257:SF1">
    <property type="entry name" value="PH-RESPONSE TRANSCRIPTION FACTOR PACC_RIM101"/>
    <property type="match status" value="1"/>
</dbReference>
<dbReference type="InterPro" id="IPR036236">
    <property type="entry name" value="Znf_C2H2_sf"/>
</dbReference>
<evidence type="ECO:0000256" key="6">
    <source>
        <dbReference type="ARBA" id="ARBA00022833"/>
    </source>
</evidence>
<dbReference type="EMBL" id="JAAAIL010000152">
    <property type="protein sequence ID" value="KAG0279048.1"/>
    <property type="molecule type" value="Genomic_DNA"/>
</dbReference>
<feature type="domain" description="C2H2-type" evidence="11">
    <location>
        <begin position="82"/>
        <end position="104"/>
    </location>
</feature>
<evidence type="ECO:0000256" key="1">
    <source>
        <dbReference type="ARBA" id="ARBA00004123"/>
    </source>
</evidence>
<keyword evidence="13" id="KW-1185">Reference proteome</keyword>
<comment type="caution">
    <text evidence="12">The sequence shown here is derived from an EMBL/GenBank/DDBJ whole genome shotgun (WGS) entry which is preliminary data.</text>
</comment>
<dbReference type="InterPro" id="IPR001646">
    <property type="entry name" value="5peptide_repeat"/>
</dbReference>
<feature type="compositionally biased region" description="Polar residues" evidence="10">
    <location>
        <begin position="170"/>
        <end position="181"/>
    </location>
</feature>
<dbReference type="FunFam" id="3.30.160.60:FF:000446">
    <property type="entry name" value="Zinc finger protein"/>
    <property type="match status" value="1"/>
</dbReference>
<dbReference type="InterPro" id="IPR013087">
    <property type="entry name" value="Znf_C2H2_type"/>
</dbReference>
<evidence type="ECO:0000256" key="10">
    <source>
        <dbReference type="SAM" id="MobiDB-lite"/>
    </source>
</evidence>
<keyword evidence="5 9" id="KW-0863">Zinc-finger</keyword>
<comment type="similarity">
    <text evidence="8">Belongs to the pacC/RIM101 family.</text>
</comment>
<sequence>MDSPSSHSFIFSDEYVCQWNKCHRDFDDAETLYQHLRDDHVARMSQHNLSLTCHWDKCTGQTFVKRDYITSHLRVHVPSKLYRCEMCKKSFQQSQDLKKHEKNHENGIHYHILPDDTSDPDTKSDTKKVAASTSAPPSPPSSSPHLQPSKELALPLTRPSPPDHLARSPSVLSTHSGSSPHSMLLSPAVSLESWNPCLSSPDSTSSDVFFPSPAGDELDLKDALFGEPGIEDDFYGALPSTISHDIFAASSGSKRPSDSLDEVLTDTLSAFALEAKKKRFDPSYNEDTKRRLDALSAIMRGNTLTPDRLFTSIPDVNDWNQFNQFNQYCSTIFEGLTGETSEPQTFDMIHARSAPMDASTPLPAALPPLDQAQGPTTLEDSLYALQKRRLADYKQLVYIPPSAKPNLQAADEMLFPLLDKVRGFLEGNEQVMLILGDSGAGKSTFNRHLEYELWKDYKADGCIPLLINLPALERPDKELIAGQLKDYRFLEAQIHDLEQHRRFVLICDGYDESQLTCNLHTTNRLNQSGQRNAKLIIACRTQYLGQDYRDRFVPKAADQYQRAANDRFQEAVIAPFSKEQIETYVERYVPLEPRTWVKEDYMVKLMTIPNLLELVKNPFLLTLCLEALPGVVQGKDNLSTLRVTRVQLYDIFAVHWLGVNKRRLQDQKLNTREKEAFDELKDDGFEEIGFDFQRDLAAAMFLHQDGRPIVDYTPKHDKNLWKATFFGPESRKVLLRTASLLSRVGNQYRFVHRSVLEFFYSCTICPPPASNGFSPPDHFSPCVSQLSIIDHPLSQRSIVAEPSIVQFLAERVQLNPEFNNELHAIIELSKSEEQASQAAANAITILVRAGIRFHGANLQGVRISGADVSGGQFDSAQLQGADLIDVNFTKSWIRQADFRDAQMDGVQFGELPYLQEVKSSWN</sequence>
<evidence type="ECO:0000256" key="9">
    <source>
        <dbReference type="PROSITE-ProRule" id="PRU00042"/>
    </source>
</evidence>
<evidence type="ECO:0000259" key="11">
    <source>
        <dbReference type="PROSITE" id="PS50157"/>
    </source>
</evidence>
<feature type="compositionally biased region" description="Basic and acidic residues" evidence="10">
    <location>
        <begin position="109"/>
        <end position="128"/>
    </location>
</feature>
<dbReference type="Proteomes" id="UP001194580">
    <property type="component" value="Unassembled WGS sequence"/>
</dbReference>
<protein>
    <recommendedName>
        <fullName evidence="11">C2H2-type domain-containing protein</fullName>
    </recommendedName>
</protein>
<dbReference type="Pfam" id="PF00805">
    <property type="entry name" value="Pentapeptide"/>
    <property type="match status" value="1"/>
</dbReference>
<dbReference type="SUPFAM" id="SSF52540">
    <property type="entry name" value="P-loop containing nucleoside triphosphate hydrolases"/>
    <property type="match status" value="1"/>
</dbReference>
<dbReference type="SUPFAM" id="SSF141571">
    <property type="entry name" value="Pentapeptide repeat-like"/>
    <property type="match status" value="1"/>
</dbReference>
<dbReference type="GO" id="GO:0008270">
    <property type="term" value="F:zinc ion binding"/>
    <property type="evidence" value="ECO:0007669"/>
    <property type="project" value="UniProtKB-KW"/>
</dbReference>
<dbReference type="InterPro" id="IPR007111">
    <property type="entry name" value="NACHT_NTPase"/>
</dbReference>
<dbReference type="Gene3D" id="3.30.160.60">
    <property type="entry name" value="Classic Zinc Finger"/>
    <property type="match status" value="2"/>
</dbReference>
<keyword evidence="7" id="KW-0539">Nucleus</keyword>
<dbReference type="AlphaFoldDB" id="A0AAD4DK45"/>
<feature type="domain" description="C2H2-type" evidence="11">
    <location>
        <begin position="15"/>
        <end position="45"/>
    </location>
</feature>
<organism evidence="12 13">
    <name type="scientific">Linnemannia exigua</name>
    <dbReference type="NCBI Taxonomy" id="604196"/>
    <lineage>
        <taxon>Eukaryota</taxon>
        <taxon>Fungi</taxon>
        <taxon>Fungi incertae sedis</taxon>
        <taxon>Mucoromycota</taxon>
        <taxon>Mortierellomycotina</taxon>
        <taxon>Mortierellomycetes</taxon>
        <taxon>Mortierellales</taxon>
        <taxon>Mortierellaceae</taxon>
        <taxon>Linnemannia</taxon>
    </lineage>
</organism>
<feature type="region of interest" description="Disordered" evidence="10">
    <location>
        <begin position="109"/>
        <end position="184"/>
    </location>
</feature>
<reference evidence="12" key="1">
    <citation type="journal article" date="2020" name="Fungal Divers.">
        <title>Resolving the Mortierellaceae phylogeny through synthesis of multi-gene phylogenetics and phylogenomics.</title>
        <authorList>
            <person name="Vandepol N."/>
            <person name="Liber J."/>
            <person name="Desiro A."/>
            <person name="Na H."/>
            <person name="Kennedy M."/>
            <person name="Barry K."/>
            <person name="Grigoriev I.V."/>
            <person name="Miller A.N."/>
            <person name="O'Donnell K."/>
            <person name="Stajich J.E."/>
            <person name="Bonito G."/>
        </authorList>
    </citation>
    <scope>NUCLEOTIDE SEQUENCE</scope>
    <source>
        <strain evidence="12">NRRL 28262</strain>
    </source>
</reference>
<dbReference type="Pfam" id="PF05729">
    <property type="entry name" value="NACHT"/>
    <property type="match status" value="1"/>
</dbReference>
<dbReference type="GO" id="GO:0045944">
    <property type="term" value="P:positive regulation of transcription by RNA polymerase II"/>
    <property type="evidence" value="ECO:0007669"/>
    <property type="project" value="TreeGrafter"/>
</dbReference>